<accession>A0A4Q7UYG7</accession>
<evidence type="ECO:0000313" key="2">
    <source>
        <dbReference type="Proteomes" id="UP000291591"/>
    </source>
</evidence>
<evidence type="ECO:0000313" key="1">
    <source>
        <dbReference type="EMBL" id="RZT87157.1"/>
    </source>
</evidence>
<dbReference type="RefSeq" id="WP_130291346.1">
    <property type="nucleotide sequence ID" value="NZ_SHKL01000001.1"/>
</dbReference>
<dbReference type="Proteomes" id="UP000291591">
    <property type="component" value="Unassembled WGS sequence"/>
</dbReference>
<proteinExistence type="predicted"/>
<protein>
    <submittedName>
        <fullName evidence="1">Uncharacterized protein</fullName>
    </submittedName>
</protein>
<name>A0A4Q7UYG7_PSEST</name>
<organism evidence="1 2">
    <name type="scientific">Pseudonocardia sediminis</name>
    <dbReference type="NCBI Taxonomy" id="1397368"/>
    <lineage>
        <taxon>Bacteria</taxon>
        <taxon>Bacillati</taxon>
        <taxon>Actinomycetota</taxon>
        <taxon>Actinomycetes</taxon>
        <taxon>Pseudonocardiales</taxon>
        <taxon>Pseudonocardiaceae</taxon>
        <taxon>Pseudonocardia</taxon>
    </lineage>
</organism>
<keyword evidence="2" id="KW-1185">Reference proteome</keyword>
<dbReference type="OrthoDB" id="3568308at2"/>
<reference evidence="1 2" key="1">
    <citation type="submission" date="2019-02" db="EMBL/GenBank/DDBJ databases">
        <title>Sequencing the genomes of 1000 actinobacteria strains.</title>
        <authorList>
            <person name="Klenk H.-P."/>
        </authorList>
    </citation>
    <scope>NUCLEOTIDE SEQUENCE [LARGE SCALE GENOMIC DNA]</scope>
    <source>
        <strain evidence="1 2">DSM 45779</strain>
    </source>
</reference>
<comment type="caution">
    <text evidence="1">The sequence shown here is derived from an EMBL/GenBank/DDBJ whole genome shotgun (WGS) entry which is preliminary data.</text>
</comment>
<dbReference type="EMBL" id="SHKL01000001">
    <property type="protein sequence ID" value="RZT87157.1"/>
    <property type="molecule type" value="Genomic_DNA"/>
</dbReference>
<sequence length="305" mass="32276">MPKGYGEDDLLRAVGGGLRTAVARPDGRFAGQAKLIPIKPMDLVKGVSPIGLGLLALTIAGEMAGGDEQARTLAAIERGVDRLNTRFDMEDDARLRTAEQTIRAAHAALLDGASIPESVGLGSAMTNLQVIRNRSEALLVGWERVVAALPHGETPGVALRAALGQVGDLGWEAFPAAVRTAYHSLALDSRRIMLSAAEAQLRNPGSSLTSFRAAVEEDLAARARELDRLRTLLERLSRTPLTISTWGGGVLPHLVTDGAVENARAQALFATLHWTLTAQAPVSPTTSTITVDARPNGDLQLVRPA</sequence>
<gene>
    <name evidence="1" type="ORF">EV383_4065</name>
</gene>
<dbReference type="AlphaFoldDB" id="A0A4Q7UYG7"/>